<dbReference type="InterPro" id="IPR036518">
    <property type="entry name" value="CobE/GbiG_C_sf"/>
</dbReference>
<dbReference type="Pfam" id="PF01890">
    <property type="entry name" value="CbiG_C"/>
    <property type="match status" value="1"/>
</dbReference>
<feature type="domain" description="CobE/GbiG C-terminal" evidence="1">
    <location>
        <begin position="12"/>
        <end position="117"/>
    </location>
</feature>
<dbReference type="Gene3D" id="3.30.420.180">
    <property type="entry name" value="CobE/GbiG C-terminal domain"/>
    <property type="match status" value="1"/>
</dbReference>
<reference evidence="3" key="1">
    <citation type="journal article" date="2019" name="Int. J. Syst. Evol. Microbiol.">
        <title>The Global Catalogue of Microorganisms (GCM) 10K type strain sequencing project: providing services to taxonomists for standard genome sequencing and annotation.</title>
        <authorList>
            <consortium name="The Broad Institute Genomics Platform"/>
            <consortium name="The Broad Institute Genome Sequencing Center for Infectious Disease"/>
            <person name="Wu L."/>
            <person name="Ma J."/>
        </authorList>
    </citation>
    <scope>NUCLEOTIDE SEQUENCE [LARGE SCALE GENOMIC DNA]</scope>
    <source>
        <strain evidence="3">CCM 8875</strain>
    </source>
</reference>
<dbReference type="SUPFAM" id="SSF159664">
    <property type="entry name" value="CobE/GbiG C-terminal domain-like"/>
    <property type="match status" value="1"/>
</dbReference>
<gene>
    <name evidence="2" type="ORF">ACFQ5P_01145</name>
</gene>
<evidence type="ECO:0000259" key="1">
    <source>
        <dbReference type="Pfam" id="PF01890"/>
    </source>
</evidence>
<protein>
    <submittedName>
        <fullName evidence="2">Cobalamin biosynthesis protein</fullName>
    </submittedName>
</protein>
<dbReference type="InterPro" id="IPR002750">
    <property type="entry name" value="CobE/GbiG_C"/>
</dbReference>
<name>A0ABW4DV21_9RHOB</name>
<dbReference type="RefSeq" id="WP_131574778.1">
    <property type="nucleotide sequence ID" value="NZ_CBCSAJ010000046.1"/>
</dbReference>
<organism evidence="2 3">
    <name type="scientific">Paracoccus nototheniae</name>
    <dbReference type="NCBI Taxonomy" id="2489002"/>
    <lineage>
        <taxon>Bacteria</taxon>
        <taxon>Pseudomonadati</taxon>
        <taxon>Pseudomonadota</taxon>
        <taxon>Alphaproteobacteria</taxon>
        <taxon>Rhodobacterales</taxon>
        <taxon>Paracoccaceae</taxon>
        <taxon>Paracoccus</taxon>
    </lineage>
</organism>
<sequence length="122" mass="12466">MRPPFRIAPHRIAGIGCRPGTPLQALKIALSAMGGADVLATIPDRASDLRPLATALNLPLHLVAVAGIVTPTQSPRILALHATGSVAEAAAIAAAQPRGGRLVQTRRTFGTVTIAIAIAEVS</sequence>
<evidence type="ECO:0000313" key="3">
    <source>
        <dbReference type="Proteomes" id="UP001597302"/>
    </source>
</evidence>
<dbReference type="EMBL" id="JBHTOQ010000003">
    <property type="protein sequence ID" value="MFD1479890.1"/>
    <property type="molecule type" value="Genomic_DNA"/>
</dbReference>
<evidence type="ECO:0000313" key="2">
    <source>
        <dbReference type="EMBL" id="MFD1479890.1"/>
    </source>
</evidence>
<dbReference type="Proteomes" id="UP001597302">
    <property type="component" value="Unassembled WGS sequence"/>
</dbReference>
<proteinExistence type="predicted"/>
<comment type="caution">
    <text evidence="2">The sequence shown here is derived from an EMBL/GenBank/DDBJ whole genome shotgun (WGS) entry which is preliminary data.</text>
</comment>
<accession>A0ABW4DV21</accession>
<keyword evidence="3" id="KW-1185">Reference proteome</keyword>